<dbReference type="OrthoDB" id="6077228at2759"/>
<feature type="domain" description="SAM" evidence="2">
    <location>
        <begin position="533"/>
        <end position="588"/>
    </location>
</feature>
<dbReference type="InterPro" id="IPR001660">
    <property type="entry name" value="SAM"/>
</dbReference>
<name>A0A9Q1HIF5_HOLLE</name>
<keyword evidence="4" id="KW-1185">Reference proteome</keyword>
<evidence type="ECO:0000256" key="1">
    <source>
        <dbReference type="SAM" id="MobiDB-lite"/>
    </source>
</evidence>
<sequence>MMSGKQFRLPPLSPNKGKGPPEIPSRLVPPPLPGRQPDSPRPSSLPLLQPTQPFSQKNDYSKLPDKASGLPAAEGLSHKPVILQLKPPDVESEVLETSQIANLVLTKQLPFAVRLKHKDHHPMSNVVLEEGELLQLHFLYKTTRIYATGPKGNDLFLPICARQMYAILPIDPVHDDKLYTCTADLINAKPLPQRVRIEEAHFSDHPGEAQEVGDIIEVEHIEKRPVPIDSDNPPQKSPWIVQVTVQCLRLTFSPCLRLSNSFPCHWKDVEYHVVATTANSKQVLSIPITWQGQVEVLDNASLDRLFRSLLPPIYPLVNTTWGLKEPGRCELQPNMKEVAQPPLEILDEWSRTKEGQEFSLKAGKQTVESYKIRIEELVGEKERLNNEMQLYRSKEPPPPLPREDVKPPTLPRKPPSLPSPSSPTKSSTSDNDDEDYMDPLPTMPKVPSMIKSPKQIQELKELVQTRELRVEGENKELVTKNFSLVEQVRKLQRELDKIDVDPMYDSLQVTYETMPSGNPIYSEAGLRRSIKSFTVDDVTSFLREVKLEAYTDKFKENFIDGELLATLTENEIYEELGMSRIQAKRLLMEVKKKNKSG</sequence>
<evidence type="ECO:0000313" key="3">
    <source>
        <dbReference type="EMBL" id="KAJ8047879.1"/>
    </source>
</evidence>
<organism evidence="3 4">
    <name type="scientific">Holothuria leucospilota</name>
    <name type="common">Black long sea cucumber</name>
    <name type="synonym">Mertensiothuria leucospilota</name>
    <dbReference type="NCBI Taxonomy" id="206669"/>
    <lineage>
        <taxon>Eukaryota</taxon>
        <taxon>Metazoa</taxon>
        <taxon>Echinodermata</taxon>
        <taxon>Eleutherozoa</taxon>
        <taxon>Echinozoa</taxon>
        <taxon>Holothuroidea</taxon>
        <taxon>Aspidochirotacea</taxon>
        <taxon>Aspidochirotida</taxon>
        <taxon>Holothuriidae</taxon>
        <taxon>Holothuria</taxon>
    </lineage>
</organism>
<evidence type="ECO:0000313" key="4">
    <source>
        <dbReference type="Proteomes" id="UP001152320"/>
    </source>
</evidence>
<dbReference type="Gene3D" id="1.10.150.50">
    <property type="entry name" value="Transcription Factor, Ets-1"/>
    <property type="match status" value="1"/>
</dbReference>
<accession>A0A9Q1HIF5</accession>
<evidence type="ECO:0000259" key="2">
    <source>
        <dbReference type="PROSITE" id="PS50105"/>
    </source>
</evidence>
<dbReference type="AlphaFoldDB" id="A0A9Q1HIF5"/>
<dbReference type="SUPFAM" id="SSF47769">
    <property type="entry name" value="SAM/Pointed domain"/>
    <property type="match status" value="1"/>
</dbReference>
<dbReference type="Proteomes" id="UP001152320">
    <property type="component" value="Chromosome 2"/>
</dbReference>
<dbReference type="SMART" id="SM00454">
    <property type="entry name" value="SAM"/>
    <property type="match status" value="1"/>
</dbReference>
<dbReference type="Pfam" id="PF00536">
    <property type="entry name" value="SAM_1"/>
    <property type="match status" value="1"/>
</dbReference>
<gene>
    <name evidence="3" type="ORF">HOLleu_07002</name>
</gene>
<feature type="compositionally biased region" description="Pro residues" evidence="1">
    <location>
        <begin position="408"/>
        <end position="421"/>
    </location>
</feature>
<feature type="compositionally biased region" description="Low complexity" evidence="1">
    <location>
        <begin position="41"/>
        <end position="56"/>
    </location>
</feature>
<proteinExistence type="predicted"/>
<protein>
    <submittedName>
        <fullName evidence="3">Sterile alpha and TIR motif-containing protein tir-1</fullName>
    </submittedName>
</protein>
<dbReference type="PROSITE" id="PS50105">
    <property type="entry name" value="SAM_DOMAIN"/>
    <property type="match status" value="1"/>
</dbReference>
<dbReference type="InterPro" id="IPR013761">
    <property type="entry name" value="SAM/pointed_sf"/>
</dbReference>
<comment type="caution">
    <text evidence="3">The sequence shown here is derived from an EMBL/GenBank/DDBJ whole genome shotgun (WGS) entry which is preliminary data.</text>
</comment>
<dbReference type="EMBL" id="JAIZAY010000002">
    <property type="protein sequence ID" value="KAJ8047879.1"/>
    <property type="molecule type" value="Genomic_DNA"/>
</dbReference>
<reference evidence="3" key="1">
    <citation type="submission" date="2021-10" db="EMBL/GenBank/DDBJ databases">
        <title>Tropical sea cucumber genome reveals ecological adaptation and Cuvierian tubules defense mechanism.</title>
        <authorList>
            <person name="Chen T."/>
        </authorList>
    </citation>
    <scope>NUCLEOTIDE SEQUENCE</scope>
    <source>
        <strain evidence="3">Nanhai2018</strain>
        <tissue evidence="3">Muscle</tissue>
    </source>
</reference>
<feature type="compositionally biased region" description="Pro residues" evidence="1">
    <location>
        <begin position="21"/>
        <end position="34"/>
    </location>
</feature>
<feature type="region of interest" description="Disordered" evidence="1">
    <location>
        <begin position="1"/>
        <end position="71"/>
    </location>
</feature>
<feature type="region of interest" description="Disordered" evidence="1">
    <location>
        <begin position="385"/>
        <end position="450"/>
    </location>
</feature>